<dbReference type="InterPro" id="IPR003838">
    <property type="entry name" value="ABC3_permease_C"/>
</dbReference>
<dbReference type="Pfam" id="PF02687">
    <property type="entry name" value="FtsX"/>
    <property type="match status" value="1"/>
</dbReference>
<keyword evidence="3" id="KW-0812">Transmembrane</keyword>
<name>A0A166I537_9MICO</name>
<protein>
    <submittedName>
        <fullName evidence="7">FtsX-like permease family protein</fullName>
    </submittedName>
</protein>
<dbReference type="PATRIC" id="fig|1671680.3.peg.1311"/>
<gene>
    <name evidence="7" type="ORF">ACH61_01243</name>
</gene>
<comment type="subcellular location">
    <subcellularLocation>
        <location evidence="1">Cell membrane</location>
        <topology evidence="1">Multi-pass membrane protein</topology>
    </subcellularLocation>
</comment>
<accession>A0A166I537</accession>
<feature type="domain" description="ABC3 transporter permease C-terminal" evidence="6">
    <location>
        <begin position="93"/>
        <end position="190"/>
    </location>
</feature>
<evidence type="ECO:0000313" key="8">
    <source>
        <dbReference type="Proteomes" id="UP000076717"/>
    </source>
</evidence>
<keyword evidence="8" id="KW-1185">Reference proteome</keyword>
<evidence type="ECO:0000313" key="7">
    <source>
        <dbReference type="EMBL" id="KZX21641.1"/>
    </source>
</evidence>
<dbReference type="RefSeq" id="WP_068209718.1">
    <property type="nucleotide sequence ID" value="NZ_CP047186.1"/>
</dbReference>
<organism evidence="7 8">
    <name type="scientific">Rathayibacter tanaceti</name>
    <dbReference type="NCBI Taxonomy" id="1671680"/>
    <lineage>
        <taxon>Bacteria</taxon>
        <taxon>Bacillati</taxon>
        <taxon>Actinomycetota</taxon>
        <taxon>Actinomycetes</taxon>
        <taxon>Micrococcales</taxon>
        <taxon>Microbacteriaceae</taxon>
        <taxon>Rathayibacter</taxon>
    </lineage>
</organism>
<evidence type="ECO:0000256" key="4">
    <source>
        <dbReference type="ARBA" id="ARBA00022989"/>
    </source>
</evidence>
<evidence type="ECO:0000259" key="6">
    <source>
        <dbReference type="Pfam" id="PF02687"/>
    </source>
</evidence>
<sequence>MSTLAPETSRPSHGRAPVFLITWMLARPSAATPATVVLPIVAFAVTSALMMTTVGALRYFWGSDDEYWVMFQDFTLIMLALLLVPLTTLGGAAARLSARRRDDRLATLRLLGATARTVALITVIESTALAVVGALGGIVLHAVTTPLLGLIHFHGAPFGPTALWAGPLGILGVLGGVALLAAVSAAIGLRSVVVSPLGVRQRQQAARVSWIRPVLGVVLIVVAFLAAVAGGAGAGIAVIVVAFGLAVGVLGIIGPWAIALFARRRLRVAKTAESLLAARSILESPKAAWRLVGGIAMTSFIAVVGGGGLALMDSIGSSSWEPTFVDDFRTGIFSTLLASFLMVACSVGVGQAAAVLDRRDLYVSLDRMGAPVATMDAARVRAVMSPLVFVTVGSSLLGAIIVLPLLGLATVIAPLSVVVIIACLVAGVALVRLSLLATRPVLTGVLAQAERPLG</sequence>
<reference evidence="7 8" key="1">
    <citation type="submission" date="2015-08" db="EMBL/GenBank/DDBJ databases">
        <title>Draft Genome Sequence of Rathayibacter sp. Strain VKM Ac-2596 Isolated from Leaf Gall Induced by Plant-Parasitic Nematodes.</title>
        <authorList>
            <person name="Vasilenko O.V."/>
            <person name="Starodumova I.P."/>
            <person name="Tarlachkov S.V."/>
            <person name="Dorofeeva L.V."/>
            <person name="Evtushenko L.I."/>
        </authorList>
    </citation>
    <scope>NUCLEOTIDE SEQUENCE [LARGE SCALE GENOMIC DNA]</scope>
    <source>
        <strain evidence="7 8">VKM Ac-2596</strain>
    </source>
</reference>
<proteinExistence type="predicted"/>
<keyword evidence="5" id="KW-0472">Membrane</keyword>
<evidence type="ECO:0000256" key="2">
    <source>
        <dbReference type="ARBA" id="ARBA00022475"/>
    </source>
</evidence>
<evidence type="ECO:0000256" key="3">
    <source>
        <dbReference type="ARBA" id="ARBA00022692"/>
    </source>
</evidence>
<evidence type="ECO:0000256" key="5">
    <source>
        <dbReference type="ARBA" id="ARBA00023136"/>
    </source>
</evidence>
<dbReference type="EMBL" id="LIIN01000031">
    <property type="protein sequence ID" value="KZX21641.1"/>
    <property type="molecule type" value="Genomic_DNA"/>
</dbReference>
<comment type="caution">
    <text evidence="7">The sequence shown here is derived from an EMBL/GenBank/DDBJ whole genome shotgun (WGS) entry which is preliminary data.</text>
</comment>
<dbReference type="GO" id="GO:0005886">
    <property type="term" value="C:plasma membrane"/>
    <property type="evidence" value="ECO:0007669"/>
    <property type="project" value="UniProtKB-SubCell"/>
</dbReference>
<keyword evidence="4" id="KW-1133">Transmembrane helix</keyword>
<keyword evidence="2" id="KW-1003">Cell membrane</keyword>
<dbReference type="Proteomes" id="UP000076717">
    <property type="component" value="Unassembled WGS sequence"/>
</dbReference>
<dbReference type="AlphaFoldDB" id="A0A166I537"/>
<evidence type="ECO:0000256" key="1">
    <source>
        <dbReference type="ARBA" id="ARBA00004651"/>
    </source>
</evidence>